<evidence type="ECO:0000259" key="16">
    <source>
        <dbReference type="PROSITE" id="PS51184"/>
    </source>
</evidence>
<dbReference type="AlphaFoldDB" id="A0A1B6DAA9"/>
<evidence type="ECO:0000256" key="11">
    <source>
        <dbReference type="ARBA" id="ARBA00023242"/>
    </source>
</evidence>
<keyword evidence="5" id="KW-0156">Chromatin regulator</keyword>
<evidence type="ECO:0000256" key="15">
    <source>
        <dbReference type="SAM" id="MobiDB-lite"/>
    </source>
</evidence>
<evidence type="ECO:0000256" key="9">
    <source>
        <dbReference type="ARBA" id="ARBA00023015"/>
    </source>
</evidence>
<comment type="function">
    <text evidence="12">Oxygenase that can act as both a histone lysine demethylase and a ribosomal histidine hydroxylase. Specifically demethylates 'Lys-4' (H3K4me) and 'Lys-36' (H3K36me) of histone H3, thereby playing a central role in histone code.</text>
</comment>
<evidence type="ECO:0000256" key="4">
    <source>
        <dbReference type="ARBA" id="ARBA00022723"/>
    </source>
</evidence>
<dbReference type="InterPro" id="IPR003347">
    <property type="entry name" value="JmjC_dom"/>
</dbReference>
<dbReference type="EMBL" id="GEDC01014773">
    <property type="protein sequence ID" value="JAS22525.1"/>
    <property type="molecule type" value="Transcribed_RNA"/>
</dbReference>
<proteinExistence type="inferred from homology"/>
<feature type="region of interest" description="Disordered" evidence="15">
    <location>
        <begin position="171"/>
        <end position="208"/>
    </location>
</feature>
<dbReference type="EC" id="1.14.11.27" evidence="14"/>
<accession>A0A1B6DAA9</accession>
<dbReference type="GO" id="GO:0005506">
    <property type="term" value="F:iron ion binding"/>
    <property type="evidence" value="ECO:0007669"/>
    <property type="project" value="UniProtKB-UniRule"/>
</dbReference>
<keyword evidence="6 14" id="KW-0223">Dioxygenase</keyword>
<evidence type="ECO:0000256" key="13">
    <source>
        <dbReference type="ARBA" id="ARBA00047915"/>
    </source>
</evidence>
<comment type="cofactor">
    <cofactor evidence="14">
        <name>Fe(2+)</name>
        <dbReference type="ChEBI" id="CHEBI:29033"/>
    </cofactor>
    <text evidence="14">Binds 1 Fe(2+) ion per subunit.</text>
</comment>
<evidence type="ECO:0000256" key="12">
    <source>
        <dbReference type="ARBA" id="ARBA00025670"/>
    </source>
</evidence>
<evidence type="ECO:0000256" key="1">
    <source>
        <dbReference type="ARBA" id="ARBA00004123"/>
    </source>
</evidence>
<keyword evidence="7 14" id="KW-0560">Oxidoreductase</keyword>
<feature type="domain" description="JmjC" evidence="16">
    <location>
        <begin position="310"/>
        <end position="455"/>
    </location>
</feature>
<evidence type="ECO:0000313" key="18">
    <source>
        <dbReference type="EMBL" id="JAS22525.1"/>
    </source>
</evidence>
<feature type="region of interest" description="Disordered" evidence="15">
    <location>
        <begin position="1"/>
        <end position="30"/>
    </location>
</feature>
<comment type="subcellular location">
    <subcellularLocation>
        <location evidence="1 14">Nucleus</location>
    </subcellularLocation>
</comment>
<dbReference type="InterPro" id="IPR039994">
    <property type="entry name" value="NO66-like"/>
</dbReference>
<dbReference type="EMBL" id="GEDC01012247">
    <property type="protein sequence ID" value="JAS25051.1"/>
    <property type="molecule type" value="Transcribed_RNA"/>
</dbReference>
<dbReference type="FunFam" id="3.90.930.40:FF:000001">
    <property type="entry name" value="ribosomal oxygenase 1 isoform X1"/>
    <property type="match status" value="1"/>
</dbReference>
<dbReference type="PANTHER" id="PTHR13096:SF8">
    <property type="entry name" value="RIBOSOMAL OXYGENASE 1"/>
    <property type="match status" value="1"/>
</dbReference>
<comment type="catalytic activity">
    <reaction evidence="13 14">
        <text>N(6),N(6)-dimethyl-L-lysyl(36)-[histone H3] + 2 2-oxoglutarate + 2 O2 = L-lysyl(36)-[histone H3] + 2 formaldehyde + 2 succinate + 2 CO2</text>
        <dbReference type="Rhea" id="RHEA:42032"/>
        <dbReference type="Rhea" id="RHEA-COMP:9785"/>
        <dbReference type="Rhea" id="RHEA-COMP:9787"/>
        <dbReference type="ChEBI" id="CHEBI:15379"/>
        <dbReference type="ChEBI" id="CHEBI:16526"/>
        <dbReference type="ChEBI" id="CHEBI:16810"/>
        <dbReference type="ChEBI" id="CHEBI:16842"/>
        <dbReference type="ChEBI" id="CHEBI:29969"/>
        <dbReference type="ChEBI" id="CHEBI:30031"/>
        <dbReference type="ChEBI" id="CHEBI:61976"/>
        <dbReference type="EC" id="1.14.11.27"/>
    </reaction>
</comment>
<evidence type="ECO:0000256" key="3">
    <source>
        <dbReference type="ARBA" id="ARBA00022491"/>
    </source>
</evidence>
<evidence type="ECO:0000256" key="8">
    <source>
        <dbReference type="ARBA" id="ARBA00023004"/>
    </source>
</evidence>
<evidence type="ECO:0000313" key="19">
    <source>
        <dbReference type="EMBL" id="JAS25051.1"/>
    </source>
</evidence>
<reference evidence="18" key="1">
    <citation type="submission" date="2015-12" db="EMBL/GenBank/DDBJ databases">
        <title>De novo transcriptome assembly of four potential Pierce s Disease insect vectors from Arizona vineyards.</title>
        <authorList>
            <person name="Tassone E.E."/>
        </authorList>
    </citation>
    <scope>NUCLEOTIDE SEQUENCE</scope>
</reference>
<sequence>MMNNSEVSAFAVYSKSKRKRRDNNKNKLEEKKATNVNDILKKEKLSGYKDLYKQSFDRKSNLNCLRGNNIITDKFGKNKKSNLLRKNSDKMNRQKNSNSSHKKTKNNLPSNSFGDFNTKIKFTTLVNKKNNQKLKLKNSRSSTTKAFFKSTITMDNITLAETGKKKLISNNCSKQDINDDPENFTSSESDDENDLNQSTSSSTNENGLLHDNSLNVATDLFSWMINPVPVDKFKRIYWESAPLLIRRKFCGGYYSSLLSTPEIDLILRNNNVLFGKHLDVTSYSNGQRETHNQIGRAQPHVVWDYYSNLCSIRLLNPQVFVKKIQTLTSTLQEFFGCFVGSNVYLTPPGSQGFAPHYDDIEAFVLQIEGKKHWKIYKPRSNSYILPRYSSPNFSQEEIGEPMLDVVLQAGDMLYFPRGYIHQASTVEGEHSLHITLSAYQHTAWVDLLEKLLPMALKRATMNSKHFRKGLPLGYLNSFGYGINPSSKPVLRKEMIEKAKRMVSSLASYLDDLDAAVDQMGVQFIHDALPPVLTPDESKCSVFGDGLHMMANGILTEPKMLSATVKVKFLRSNICRLVEEEGEIRLYYNVENPLEYHAEEPQYLLLSEDTVPLIKFLIEKYPNFVTVNEIPYPTDNDVKYQAVCDLWDRGILITDRPLEEMDEEI</sequence>
<dbReference type="PANTHER" id="PTHR13096">
    <property type="entry name" value="MINA53 MYC INDUCED NUCLEAR ANTIGEN"/>
    <property type="match status" value="1"/>
</dbReference>
<dbReference type="Pfam" id="PF21233">
    <property type="entry name" value="WHD_RIOX1"/>
    <property type="match status" value="1"/>
</dbReference>
<dbReference type="Gene3D" id="1.10.10.1500">
    <property type="entry name" value="JmjC domain-containing ribosomal oxygenase (ROX), dimer domain"/>
    <property type="match status" value="1"/>
</dbReference>
<keyword evidence="8 14" id="KW-0408">Iron</keyword>
<evidence type="ECO:0000256" key="10">
    <source>
        <dbReference type="ARBA" id="ARBA00023163"/>
    </source>
</evidence>
<dbReference type="FunFam" id="2.60.120.650:FF:000013">
    <property type="entry name" value="Ribosomal oxygenase 1"/>
    <property type="match status" value="1"/>
</dbReference>
<dbReference type="EMBL" id="GEDC01021703">
    <property type="protein sequence ID" value="JAS15595.1"/>
    <property type="molecule type" value="Transcribed_RNA"/>
</dbReference>
<dbReference type="InterPro" id="IPR049043">
    <property type="entry name" value="WHD_RIOX1"/>
</dbReference>
<dbReference type="Pfam" id="PF08007">
    <property type="entry name" value="JmjC_2"/>
    <property type="match status" value="1"/>
</dbReference>
<evidence type="ECO:0000256" key="5">
    <source>
        <dbReference type="ARBA" id="ARBA00022853"/>
    </source>
</evidence>
<keyword evidence="3" id="KW-0678">Repressor</keyword>
<dbReference type="Gene3D" id="3.90.930.40">
    <property type="match status" value="1"/>
</dbReference>
<organism evidence="18">
    <name type="scientific">Clastoptera arizonana</name>
    <name type="common">Arizona spittle bug</name>
    <dbReference type="NCBI Taxonomy" id="38151"/>
    <lineage>
        <taxon>Eukaryota</taxon>
        <taxon>Metazoa</taxon>
        <taxon>Ecdysozoa</taxon>
        <taxon>Arthropoda</taxon>
        <taxon>Hexapoda</taxon>
        <taxon>Insecta</taxon>
        <taxon>Pterygota</taxon>
        <taxon>Neoptera</taxon>
        <taxon>Paraneoptera</taxon>
        <taxon>Hemiptera</taxon>
        <taxon>Auchenorrhyncha</taxon>
        <taxon>Cercopoidea</taxon>
        <taxon>Clastopteridae</taxon>
        <taxon>Clastoptera</taxon>
    </lineage>
</organism>
<evidence type="ECO:0000256" key="2">
    <source>
        <dbReference type="ARBA" id="ARBA00010309"/>
    </source>
</evidence>
<gene>
    <name evidence="18" type="ORF">g.25605</name>
    <name evidence="19" type="ORF">g.25606</name>
    <name evidence="17" type="ORF">g.25607</name>
</gene>
<dbReference type="GO" id="GO:0005730">
    <property type="term" value="C:nucleolus"/>
    <property type="evidence" value="ECO:0007669"/>
    <property type="project" value="TreeGrafter"/>
</dbReference>
<dbReference type="SUPFAM" id="SSF51197">
    <property type="entry name" value="Clavaminate synthase-like"/>
    <property type="match status" value="1"/>
</dbReference>
<feature type="region of interest" description="Disordered" evidence="15">
    <location>
        <begin position="76"/>
        <end position="113"/>
    </location>
</feature>
<protein>
    <recommendedName>
        <fullName evidence="14">Bifunctional lysine-specific demethylase and histidyl-hydroxylase</fullName>
        <ecNumber evidence="14">1.14.11.27</ecNumber>
    </recommendedName>
</protein>
<keyword evidence="10 14" id="KW-0804">Transcription</keyword>
<evidence type="ECO:0000256" key="7">
    <source>
        <dbReference type="ARBA" id="ARBA00023002"/>
    </source>
</evidence>
<feature type="compositionally biased region" description="Polar residues" evidence="15">
    <location>
        <begin position="195"/>
        <end position="208"/>
    </location>
</feature>
<feature type="compositionally biased region" description="Acidic residues" evidence="15">
    <location>
        <begin position="178"/>
        <end position="194"/>
    </location>
</feature>
<dbReference type="GO" id="GO:0140680">
    <property type="term" value="F:histone H3K36me/H3K36me2 demethylase activity"/>
    <property type="evidence" value="ECO:0007669"/>
    <property type="project" value="UniProtKB-EC"/>
</dbReference>
<keyword evidence="4 14" id="KW-0479">Metal-binding</keyword>
<dbReference type="PROSITE" id="PS51184">
    <property type="entry name" value="JMJC"/>
    <property type="match status" value="1"/>
</dbReference>
<evidence type="ECO:0000256" key="14">
    <source>
        <dbReference type="RuleBase" id="RU366061"/>
    </source>
</evidence>
<name>A0A1B6DAA9_9HEMI</name>
<comment type="similarity">
    <text evidence="2">Belongs to the ROX family. NO66 subfamily.</text>
</comment>
<dbReference type="Gene3D" id="2.60.120.650">
    <property type="entry name" value="Cupin"/>
    <property type="match status" value="1"/>
</dbReference>
<evidence type="ECO:0000313" key="17">
    <source>
        <dbReference type="EMBL" id="JAS15595.1"/>
    </source>
</evidence>
<evidence type="ECO:0000256" key="6">
    <source>
        <dbReference type="ARBA" id="ARBA00022964"/>
    </source>
</evidence>
<keyword evidence="11 14" id="KW-0539">Nucleus</keyword>
<keyword evidence="9 14" id="KW-0805">Transcription regulation</keyword>
<dbReference type="GO" id="GO:0032453">
    <property type="term" value="F:histone H3K4 demethylase activity"/>
    <property type="evidence" value="ECO:0007669"/>
    <property type="project" value="TreeGrafter"/>
</dbReference>